<name>A0A0K1QG60_9BACT</name>
<evidence type="ECO:0000313" key="3">
    <source>
        <dbReference type="Proteomes" id="UP000064967"/>
    </source>
</evidence>
<dbReference type="Gene3D" id="3.30.200.20">
    <property type="entry name" value="Phosphorylase Kinase, domain 1"/>
    <property type="match status" value="1"/>
</dbReference>
<sequence length="160" mass="17531">MSQRAATAAEPLLIGRYALFDELASGGMATVHLGRLLGAVGFGRTVAIKRLHHQFLDDEDFISMFMDEARIVARIVHPNVVPMVDVVQGPQGLFLIMEYVHGESLARLLRVARANEERVPIGVACSIIHNVLLGLHAAHETKEPSGKLLDVVHRDVSPRT</sequence>
<dbReference type="STRING" id="1391654.AKJ09_11320"/>
<dbReference type="SUPFAM" id="SSF56112">
    <property type="entry name" value="Protein kinase-like (PK-like)"/>
    <property type="match status" value="1"/>
</dbReference>
<proteinExistence type="predicted"/>
<dbReference type="EMBL" id="CP012333">
    <property type="protein sequence ID" value="AKV04657.1"/>
    <property type="molecule type" value="Genomic_DNA"/>
</dbReference>
<feature type="domain" description="Protein kinase" evidence="1">
    <location>
        <begin position="17"/>
        <end position="160"/>
    </location>
</feature>
<keyword evidence="2" id="KW-0723">Serine/threonine-protein kinase</keyword>
<keyword evidence="2" id="KW-0808">Transferase</keyword>
<dbReference type="InterPro" id="IPR051681">
    <property type="entry name" value="Ser/Thr_Kinases-Pseudokinases"/>
</dbReference>
<organism evidence="2 3">
    <name type="scientific">Labilithrix luteola</name>
    <dbReference type="NCBI Taxonomy" id="1391654"/>
    <lineage>
        <taxon>Bacteria</taxon>
        <taxon>Pseudomonadati</taxon>
        <taxon>Myxococcota</taxon>
        <taxon>Polyangia</taxon>
        <taxon>Polyangiales</taxon>
        <taxon>Labilitrichaceae</taxon>
        <taxon>Labilithrix</taxon>
    </lineage>
</organism>
<dbReference type="Pfam" id="PF00069">
    <property type="entry name" value="Pkinase"/>
    <property type="match status" value="1"/>
</dbReference>
<dbReference type="InterPro" id="IPR011009">
    <property type="entry name" value="Kinase-like_dom_sf"/>
</dbReference>
<reference evidence="2 3" key="1">
    <citation type="submission" date="2015-08" db="EMBL/GenBank/DDBJ databases">
        <authorList>
            <person name="Babu N.S."/>
            <person name="Beckwith C.J."/>
            <person name="Beseler K.G."/>
            <person name="Brison A."/>
            <person name="Carone J.V."/>
            <person name="Caskin T.P."/>
            <person name="Diamond M."/>
            <person name="Durham M.E."/>
            <person name="Foxe J.M."/>
            <person name="Go M."/>
            <person name="Henderson B.A."/>
            <person name="Jones I.B."/>
            <person name="McGettigan J.A."/>
            <person name="Micheletti S.J."/>
            <person name="Nasrallah M.E."/>
            <person name="Ortiz D."/>
            <person name="Piller C.R."/>
            <person name="Privatt S.R."/>
            <person name="Schneider S.L."/>
            <person name="Sharp S."/>
            <person name="Smith T.C."/>
            <person name="Stanton J.D."/>
            <person name="Ullery H.E."/>
            <person name="Wilson R.J."/>
            <person name="Serrano M.G."/>
            <person name="Buck G."/>
            <person name="Lee V."/>
            <person name="Wang Y."/>
            <person name="Carvalho R."/>
            <person name="Voegtly L."/>
            <person name="Shi R."/>
            <person name="Duckworth R."/>
            <person name="Johnson A."/>
            <person name="Loviza R."/>
            <person name="Walstead R."/>
            <person name="Shah Z."/>
            <person name="Kiflezghi M."/>
            <person name="Wade K."/>
            <person name="Ball S.L."/>
            <person name="Bradley K.W."/>
            <person name="Asai D.J."/>
            <person name="Bowman C.A."/>
            <person name="Russell D.A."/>
            <person name="Pope W.H."/>
            <person name="Jacobs-Sera D."/>
            <person name="Hendrix R.W."/>
            <person name="Hatfull G.F."/>
        </authorList>
    </citation>
    <scope>NUCLEOTIDE SEQUENCE [LARGE SCALE GENOMIC DNA]</scope>
    <source>
        <strain evidence="2 3">DSM 27648</strain>
    </source>
</reference>
<accession>A0A0K1QG60</accession>
<evidence type="ECO:0000313" key="2">
    <source>
        <dbReference type="EMBL" id="AKV04657.1"/>
    </source>
</evidence>
<dbReference type="SMART" id="SM00220">
    <property type="entry name" value="S_TKc"/>
    <property type="match status" value="1"/>
</dbReference>
<dbReference type="Gene3D" id="1.10.510.10">
    <property type="entry name" value="Transferase(Phosphotransferase) domain 1"/>
    <property type="match status" value="1"/>
</dbReference>
<dbReference type="OrthoDB" id="9801841at2"/>
<dbReference type="PANTHER" id="PTHR44329">
    <property type="entry name" value="SERINE/THREONINE-PROTEIN KINASE TNNI3K-RELATED"/>
    <property type="match status" value="1"/>
</dbReference>
<evidence type="ECO:0000259" key="1">
    <source>
        <dbReference type="PROSITE" id="PS50011"/>
    </source>
</evidence>
<keyword evidence="2" id="KW-0418">Kinase</keyword>
<protein>
    <submittedName>
        <fullName evidence="2">Serine/threonine protein kinase</fullName>
    </submittedName>
</protein>
<dbReference type="GO" id="GO:0005524">
    <property type="term" value="F:ATP binding"/>
    <property type="evidence" value="ECO:0007669"/>
    <property type="project" value="InterPro"/>
</dbReference>
<dbReference type="InterPro" id="IPR000719">
    <property type="entry name" value="Prot_kinase_dom"/>
</dbReference>
<keyword evidence="3" id="KW-1185">Reference proteome</keyword>
<dbReference type="AlphaFoldDB" id="A0A0K1QG60"/>
<dbReference type="Proteomes" id="UP000064967">
    <property type="component" value="Chromosome"/>
</dbReference>
<dbReference type="GO" id="GO:0004674">
    <property type="term" value="F:protein serine/threonine kinase activity"/>
    <property type="evidence" value="ECO:0007669"/>
    <property type="project" value="UniProtKB-KW"/>
</dbReference>
<gene>
    <name evidence="2" type="ORF">AKJ09_11320</name>
</gene>
<dbReference type="KEGG" id="llu:AKJ09_11320"/>
<dbReference type="PROSITE" id="PS50011">
    <property type="entry name" value="PROTEIN_KINASE_DOM"/>
    <property type="match status" value="1"/>
</dbReference>